<dbReference type="EMBL" id="JAMXWF010000024">
    <property type="protein sequence ID" value="MDQ6410699.1"/>
    <property type="molecule type" value="Genomic_DNA"/>
</dbReference>
<evidence type="ECO:0000313" key="2">
    <source>
        <dbReference type="EMBL" id="MCX4148881.1"/>
    </source>
</evidence>
<protein>
    <submittedName>
        <fullName evidence="3">NUDIX domain-containing protein</fullName>
    </submittedName>
</protein>
<dbReference type="EMBL" id="JAPKHW010000024">
    <property type="protein sequence ID" value="MCX4148881.1"/>
    <property type="molecule type" value="Genomic_DNA"/>
</dbReference>
<evidence type="ECO:0000256" key="1">
    <source>
        <dbReference type="SAM" id="MobiDB-lite"/>
    </source>
</evidence>
<name>A0AAP5BIB5_9BURK</name>
<evidence type="ECO:0000313" key="3">
    <source>
        <dbReference type="EMBL" id="MDQ6410699.1"/>
    </source>
</evidence>
<evidence type="ECO:0000313" key="4">
    <source>
        <dbReference type="Proteomes" id="UP001209412"/>
    </source>
</evidence>
<dbReference type="Proteomes" id="UP001209412">
    <property type="component" value="Unassembled WGS sequence"/>
</dbReference>
<dbReference type="AlphaFoldDB" id="A0AAP5BIB5"/>
<proteinExistence type="predicted"/>
<reference evidence="3" key="1">
    <citation type="submission" date="2022-06" db="EMBL/GenBank/DDBJ databases">
        <title>PHB producers.</title>
        <authorList>
            <person name="Besaury L."/>
        </authorList>
    </citation>
    <scope>NUCLEOTIDE SEQUENCE</scope>
    <source>
        <strain evidence="3 4">SEWS6</strain>
    </source>
</reference>
<dbReference type="GO" id="GO:0003824">
    <property type="term" value="F:catalytic activity"/>
    <property type="evidence" value="ECO:0007669"/>
    <property type="project" value="UniProtKB-ARBA"/>
</dbReference>
<feature type="region of interest" description="Disordered" evidence="1">
    <location>
        <begin position="1"/>
        <end position="33"/>
    </location>
</feature>
<dbReference type="SUPFAM" id="SSF55811">
    <property type="entry name" value="Nudix"/>
    <property type="match status" value="1"/>
</dbReference>
<dbReference type="InterPro" id="IPR015797">
    <property type="entry name" value="NUDIX_hydrolase-like_dom_sf"/>
</dbReference>
<dbReference type="Gene3D" id="3.90.79.10">
    <property type="entry name" value="Nucleoside Triphosphate Pyrophosphohydrolase"/>
    <property type="match status" value="1"/>
</dbReference>
<comment type="caution">
    <text evidence="3">The sequence shown here is derived from an EMBL/GenBank/DDBJ whole genome shotgun (WGS) entry which is preliminary data.</text>
</comment>
<organism evidence="3 5">
    <name type="scientific">Paraburkholderia madseniana</name>
    <dbReference type="NCBI Taxonomy" id="2599607"/>
    <lineage>
        <taxon>Bacteria</taxon>
        <taxon>Pseudomonadati</taxon>
        <taxon>Pseudomonadota</taxon>
        <taxon>Betaproteobacteria</taxon>
        <taxon>Burkholderiales</taxon>
        <taxon>Burkholderiaceae</taxon>
        <taxon>Paraburkholderia</taxon>
    </lineage>
</organism>
<dbReference type="Proteomes" id="UP001242288">
    <property type="component" value="Unassembled WGS sequence"/>
</dbReference>
<evidence type="ECO:0000313" key="5">
    <source>
        <dbReference type="Proteomes" id="UP001242288"/>
    </source>
</evidence>
<accession>A0AAP5BIB5</accession>
<keyword evidence="4" id="KW-1185">Reference proteome</keyword>
<sequence>MNHNHEGKPLLQEKSSGETWSLPAGGIEIGESPQEATIRQVTFRNAPDAGTGTTVSERRVVSYILGTSPQYTSTHQCLLRWLSGRSHLSRHIAGCAY</sequence>
<gene>
    <name evidence="3" type="ORF">NIE36_26335</name>
    <name evidence="2" type="ORF">OSB80_26415</name>
</gene>